<comment type="subunit">
    <text evidence="2">Homodimer.</text>
</comment>
<dbReference type="SUPFAM" id="SSF64005">
    <property type="entry name" value="Undecaprenyl diphosphate synthase"/>
    <property type="match status" value="1"/>
</dbReference>
<name>A0ABR5Y3V2_9PROT</name>
<feature type="binding site" evidence="2">
    <location>
        <position position="76"/>
    </location>
    <ligand>
        <name>substrate</name>
    </ligand>
</feature>
<gene>
    <name evidence="3" type="ORF">AUP40_13425</name>
</gene>
<feature type="binding site" evidence="2">
    <location>
        <begin position="199"/>
        <end position="201"/>
    </location>
    <ligand>
        <name>substrate</name>
    </ligand>
</feature>
<keyword evidence="2" id="KW-0460">Magnesium</keyword>
<evidence type="ECO:0000256" key="1">
    <source>
        <dbReference type="ARBA" id="ARBA00022679"/>
    </source>
</evidence>
<dbReference type="InterPro" id="IPR018520">
    <property type="entry name" value="UPP_synth-like_CS"/>
</dbReference>
<feature type="binding site" evidence="2">
    <location>
        <position position="38"/>
    </location>
    <ligand>
        <name>substrate</name>
    </ligand>
</feature>
<feature type="binding site" evidence="2">
    <location>
        <position position="25"/>
    </location>
    <ligand>
        <name>Mg(2+)</name>
        <dbReference type="ChEBI" id="CHEBI:18420"/>
    </ligand>
</feature>
<feature type="binding site" evidence="2">
    <location>
        <begin position="26"/>
        <end position="29"/>
    </location>
    <ligand>
        <name>substrate</name>
    </ligand>
</feature>
<feature type="binding site" evidence="2">
    <location>
        <position position="212"/>
    </location>
    <ligand>
        <name>Mg(2+)</name>
        <dbReference type="ChEBI" id="CHEBI:18420"/>
    </ligand>
</feature>
<dbReference type="EMBL" id="LPXL01000015">
    <property type="protein sequence ID" value="KZD05027.1"/>
    <property type="molecule type" value="Genomic_DNA"/>
</dbReference>
<sequence>MTVLASQPNPSDLRAVPRHVAIIMDGNGRWAKLRGKPRTMGHRSGVEAVRRTVEAAAEIGIEYLTLYGFSTENWKRPESEVSDLMGLLRLFIKRELATLHKNGVRIRIIGDRTRFDDDIRVLLANAEERTQGNTRLNLTIALSYGARAEIADAMRQIAQKVAAGEIQADAIDESVVEAHLMTVGMPDPDLLIRTSGEQRISNFLLWQSAYTEFVFDDVLWPDFGREHLEKAIENFAGRERRFGAVI</sequence>
<comment type="caution">
    <text evidence="3">The sequence shown here is derived from an EMBL/GenBank/DDBJ whole genome shotgun (WGS) entry which is preliminary data.</text>
</comment>
<dbReference type="PROSITE" id="PS01066">
    <property type="entry name" value="UPP_SYNTHASE"/>
    <property type="match status" value="1"/>
</dbReference>
<dbReference type="NCBIfam" id="TIGR00055">
    <property type="entry name" value="uppS"/>
    <property type="match status" value="1"/>
</dbReference>
<keyword evidence="4" id="KW-1185">Reference proteome</keyword>
<accession>A0ABR5Y3V2</accession>
<comment type="cofactor">
    <cofactor evidence="2">
        <name>Mg(2+)</name>
        <dbReference type="ChEBI" id="CHEBI:18420"/>
    </cofactor>
    <text evidence="2">Binds 2 magnesium ions per subunit.</text>
</comment>
<dbReference type="Pfam" id="PF01255">
    <property type="entry name" value="Prenyltransf"/>
    <property type="match status" value="1"/>
</dbReference>
<dbReference type="EC" id="2.5.1.-" evidence="2"/>
<feature type="binding site" evidence="2">
    <location>
        <position position="74"/>
    </location>
    <ligand>
        <name>substrate</name>
    </ligand>
</feature>
<evidence type="ECO:0000256" key="2">
    <source>
        <dbReference type="HAMAP-Rule" id="MF_01139"/>
    </source>
</evidence>
<keyword evidence="2" id="KW-0479">Metal-binding</keyword>
<dbReference type="HAMAP" id="MF_01139">
    <property type="entry name" value="ISPT"/>
    <property type="match status" value="1"/>
</dbReference>
<organism evidence="3 4">
    <name type="scientific">Thalassospira xiamenensis</name>
    <dbReference type="NCBI Taxonomy" id="220697"/>
    <lineage>
        <taxon>Bacteria</taxon>
        <taxon>Pseudomonadati</taxon>
        <taxon>Pseudomonadota</taxon>
        <taxon>Alphaproteobacteria</taxon>
        <taxon>Rhodospirillales</taxon>
        <taxon>Thalassospiraceae</taxon>
        <taxon>Thalassospira</taxon>
    </lineage>
</organism>
<dbReference type="RefSeq" id="WP_063091919.1">
    <property type="nucleotide sequence ID" value="NZ_DFMA01000019.1"/>
</dbReference>
<dbReference type="Proteomes" id="UP000076167">
    <property type="component" value="Unassembled WGS sequence"/>
</dbReference>
<feature type="binding site" evidence="2">
    <location>
        <begin position="70"/>
        <end position="72"/>
    </location>
    <ligand>
        <name>substrate</name>
    </ligand>
</feature>
<proteinExistence type="inferred from homology"/>
<feature type="active site" description="Proton acceptor" evidence="2">
    <location>
        <position position="73"/>
    </location>
</feature>
<protein>
    <recommendedName>
        <fullName evidence="2">Isoprenyl transferase</fullName>
        <ecNumber evidence="2">2.5.1.-</ecNumber>
    </recommendedName>
</protein>
<evidence type="ECO:0000313" key="3">
    <source>
        <dbReference type="EMBL" id="KZD05027.1"/>
    </source>
</evidence>
<dbReference type="CDD" id="cd00475">
    <property type="entry name" value="Cis_IPPS"/>
    <property type="match status" value="1"/>
</dbReference>
<dbReference type="PANTHER" id="PTHR10291">
    <property type="entry name" value="DEHYDRODOLICHYL DIPHOSPHATE SYNTHASE FAMILY MEMBER"/>
    <property type="match status" value="1"/>
</dbReference>
<dbReference type="InterPro" id="IPR036424">
    <property type="entry name" value="UPP_synth-like_sf"/>
</dbReference>
<dbReference type="PANTHER" id="PTHR10291:SF0">
    <property type="entry name" value="DEHYDRODOLICHYL DIPHOSPHATE SYNTHASE 2"/>
    <property type="match status" value="1"/>
</dbReference>
<feature type="binding site" evidence="2">
    <location>
        <position position="42"/>
    </location>
    <ligand>
        <name>substrate</name>
    </ligand>
</feature>
<keyword evidence="1 2" id="KW-0808">Transferase</keyword>
<feature type="binding site" evidence="2">
    <location>
        <position position="30"/>
    </location>
    <ligand>
        <name>substrate</name>
    </ligand>
</feature>
<dbReference type="Gene3D" id="3.40.1180.10">
    <property type="entry name" value="Decaprenyl diphosphate synthase-like"/>
    <property type="match status" value="1"/>
</dbReference>
<feature type="binding site" evidence="2">
    <location>
        <position position="193"/>
    </location>
    <ligand>
        <name>substrate</name>
    </ligand>
</feature>
<evidence type="ECO:0000313" key="4">
    <source>
        <dbReference type="Proteomes" id="UP000076167"/>
    </source>
</evidence>
<comment type="function">
    <text evidence="2">Catalyzes the condensation of isopentenyl diphosphate (IPP) with allylic pyrophosphates generating different type of terpenoids.</text>
</comment>
<feature type="active site" evidence="2">
    <location>
        <position position="25"/>
    </location>
</feature>
<reference evidence="3 4" key="1">
    <citation type="submission" date="2015-12" db="EMBL/GenBank/DDBJ databases">
        <title>Genome sequence of Thalassospira xiamenensis MCCC 1A03005.</title>
        <authorList>
            <person name="Lu L."/>
            <person name="Lai Q."/>
            <person name="Shao Z."/>
            <person name="Qian P."/>
        </authorList>
    </citation>
    <scope>NUCLEOTIDE SEQUENCE [LARGE SCALE GENOMIC DNA]</scope>
    <source>
        <strain evidence="3 4">MCCC 1A03005</strain>
    </source>
</reference>
<dbReference type="NCBIfam" id="NF011405">
    <property type="entry name" value="PRK14830.1"/>
    <property type="match status" value="1"/>
</dbReference>
<dbReference type="NCBIfam" id="NF011408">
    <property type="entry name" value="PRK14834.1"/>
    <property type="match status" value="1"/>
</dbReference>
<dbReference type="InterPro" id="IPR001441">
    <property type="entry name" value="UPP_synth-like"/>
</dbReference>
<comment type="similarity">
    <text evidence="2">Belongs to the UPP synthase family.</text>
</comment>